<dbReference type="Proteomes" id="UP001603857">
    <property type="component" value="Unassembled WGS sequence"/>
</dbReference>
<sequence length="209" mass="22865">MNETQHSNNSDDNNNNNVSLQPIFFSMQSFLAMDLERGPRYEAYSELREAKLRMRYLRQQQYDEMEMETETETKAATPPRKKQVKFQGGGRKGSSLVAQSVPDFGAALRKENRKPNVLPALMELTPPSKSVCGSANARGSKSASAGEKRRVGGGVGGVLMPRKSYATIDELKGLSSSTANAINGESRGGGVRSSRLMAARKSVLGYRQI</sequence>
<keyword evidence="3" id="KW-1185">Reference proteome</keyword>
<evidence type="ECO:0000313" key="2">
    <source>
        <dbReference type="EMBL" id="KAL2329510.1"/>
    </source>
</evidence>
<feature type="compositionally biased region" description="Polar residues" evidence="1">
    <location>
        <begin position="129"/>
        <end position="143"/>
    </location>
</feature>
<protein>
    <submittedName>
        <fullName evidence="2">Uncharacterized protein</fullName>
    </submittedName>
</protein>
<feature type="region of interest" description="Disordered" evidence="1">
    <location>
        <begin position="129"/>
        <end position="155"/>
    </location>
</feature>
<feature type="region of interest" description="Disordered" evidence="1">
    <location>
        <begin position="69"/>
        <end position="96"/>
    </location>
</feature>
<evidence type="ECO:0000256" key="1">
    <source>
        <dbReference type="SAM" id="MobiDB-lite"/>
    </source>
</evidence>
<gene>
    <name evidence="2" type="ORF">Fmac_017091</name>
</gene>
<dbReference type="PANTHER" id="PTHR37708">
    <property type="entry name" value="HOMEOBOX HOX-B3-LIKE PROTEIN"/>
    <property type="match status" value="1"/>
</dbReference>
<accession>A0ABD1M303</accession>
<reference evidence="2 3" key="1">
    <citation type="submission" date="2024-08" db="EMBL/GenBank/DDBJ databases">
        <title>Insights into the chromosomal genome structure of Flemingia macrophylla.</title>
        <authorList>
            <person name="Ding Y."/>
            <person name="Zhao Y."/>
            <person name="Bi W."/>
            <person name="Wu M."/>
            <person name="Zhao G."/>
            <person name="Gong Y."/>
            <person name="Li W."/>
            <person name="Zhang P."/>
        </authorList>
    </citation>
    <scope>NUCLEOTIDE SEQUENCE [LARGE SCALE GENOMIC DNA]</scope>
    <source>
        <strain evidence="2">DYQJB</strain>
        <tissue evidence="2">Leaf</tissue>
    </source>
</reference>
<evidence type="ECO:0000313" key="3">
    <source>
        <dbReference type="Proteomes" id="UP001603857"/>
    </source>
</evidence>
<proteinExistence type="predicted"/>
<comment type="caution">
    <text evidence="2">The sequence shown here is derived from an EMBL/GenBank/DDBJ whole genome shotgun (WGS) entry which is preliminary data.</text>
</comment>
<name>A0ABD1M303_9FABA</name>
<dbReference type="EMBL" id="JBGMDY010000006">
    <property type="protein sequence ID" value="KAL2329510.1"/>
    <property type="molecule type" value="Genomic_DNA"/>
</dbReference>
<organism evidence="2 3">
    <name type="scientific">Flemingia macrophylla</name>
    <dbReference type="NCBI Taxonomy" id="520843"/>
    <lineage>
        <taxon>Eukaryota</taxon>
        <taxon>Viridiplantae</taxon>
        <taxon>Streptophyta</taxon>
        <taxon>Embryophyta</taxon>
        <taxon>Tracheophyta</taxon>
        <taxon>Spermatophyta</taxon>
        <taxon>Magnoliopsida</taxon>
        <taxon>eudicotyledons</taxon>
        <taxon>Gunneridae</taxon>
        <taxon>Pentapetalae</taxon>
        <taxon>rosids</taxon>
        <taxon>fabids</taxon>
        <taxon>Fabales</taxon>
        <taxon>Fabaceae</taxon>
        <taxon>Papilionoideae</taxon>
        <taxon>50 kb inversion clade</taxon>
        <taxon>NPAAA clade</taxon>
        <taxon>indigoferoid/millettioid clade</taxon>
        <taxon>Phaseoleae</taxon>
        <taxon>Flemingia</taxon>
    </lineage>
</organism>
<dbReference type="AlphaFoldDB" id="A0ABD1M303"/>
<dbReference type="PANTHER" id="PTHR37708:SF2">
    <property type="entry name" value="HOMEOBOX HOX-B3-LIKE PROTEIN"/>
    <property type="match status" value="1"/>
</dbReference>